<dbReference type="InterPro" id="IPR024735">
    <property type="entry name" value="TcpC"/>
</dbReference>
<evidence type="ECO:0000256" key="1">
    <source>
        <dbReference type="SAM" id="MobiDB-lite"/>
    </source>
</evidence>
<evidence type="ECO:0000313" key="2">
    <source>
        <dbReference type="EMBL" id="MCZ0730603.1"/>
    </source>
</evidence>
<dbReference type="RefSeq" id="WP_268787129.1">
    <property type="nucleotide sequence ID" value="NZ_JAPQYE010000011.1"/>
</dbReference>
<reference evidence="2" key="1">
    <citation type="submission" date="2022-12" db="EMBL/GenBank/DDBJ databases">
        <title>Whole genome sequence of Mycolicibacterium iranicum strain SBH312.</title>
        <authorList>
            <person name="Jani J."/>
            <person name="Arifin Mustapha Z."/>
            <person name="Ahmed K."/>
            <person name="Kai Ling C."/>
        </authorList>
    </citation>
    <scope>NUCLEOTIDE SEQUENCE</scope>
    <source>
        <strain evidence="2">SBH312</strain>
    </source>
</reference>
<dbReference type="Proteomes" id="UP001084650">
    <property type="component" value="Unassembled WGS sequence"/>
</dbReference>
<gene>
    <name evidence="2" type="ORF">OY187_21365</name>
</gene>
<protein>
    <submittedName>
        <fullName evidence="2">Conjugal transfer protein</fullName>
    </submittedName>
</protein>
<proteinExistence type="predicted"/>
<dbReference type="EMBL" id="JAPQYE010000011">
    <property type="protein sequence ID" value="MCZ0730603.1"/>
    <property type="molecule type" value="Genomic_DNA"/>
</dbReference>
<feature type="compositionally biased region" description="Low complexity" evidence="1">
    <location>
        <begin position="302"/>
        <end position="312"/>
    </location>
</feature>
<comment type="caution">
    <text evidence="2">The sequence shown here is derived from an EMBL/GenBank/DDBJ whole genome shotgun (WGS) entry which is preliminary data.</text>
</comment>
<feature type="region of interest" description="Disordered" evidence="1">
    <location>
        <begin position="302"/>
        <end position="324"/>
    </location>
</feature>
<feature type="compositionally biased region" description="Pro residues" evidence="1">
    <location>
        <begin position="313"/>
        <end position="324"/>
    </location>
</feature>
<sequence length="324" mass="34475">MSFRPTAADRLHRAWARRHAHRRTVQRATTFTCLALGAIGGFGTLAGACSPNTSITAEQMAVTLNRSVAVEGFADAFINAYLSGAKGPTALPLTAFTSVSITAPPVPVSVIKTAPWSARPQDSGYANIDYWSVVIGAFVKPLGKSPQLWFYQVPVAVVDGAPRVTSAPAFLNGPPPGYDPELAYPVDVLAHSDPADTVTGFLDSWLSGTGDITRYSTAPGISAFPETPFTRITSTSLKSTTEIPAQPAEGFSTQVLATITAQDRDRITQTLSYPLTISYRTNKWFVTDIDLAPKLGGRLSETAATTAANTPTTTPPYSRPTLPR</sequence>
<keyword evidence="3" id="KW-1185">Reference proteome</keyword>
<dbReference type="Pfam" id="PF12642">
    <property type="entry name" value="TpcC"/>
    <property type="match status" value="1"/>
</dbReference>
<accession>A0ABT4HK65</accession>
<name>A0ABT4HK65_MYCIR</name>
<organism evidence="2 3">
    <name type="scientific">Mycolicibacterium iranicum</name>
    <name type="common">Mycobacterium iranicum</name>
    <dbReference type="NCBI Taxonomy" id="912594"/>
    <lineage>
        <taxon>Bacteria</taxon>
        <taxon>Bacillati</taxon>
        <taxon>Actinomycetota</taxon>
        <taxon>Actinomycetes</taxon>
        <taxon>Mycobacteriales</taxon>
        <taxon>Mycobacteriaceae</taxon>
        <taxon>Mycolicibacterium</taxon>
    </lineage>
</organism>
<evidence type="ECO:0000313" key="3">
    <source>
        <dbReference type="Proteomes" id="UP001084650"/>
    </source>
</evidence>